<reference evidence="1 2" key="1">
    <citation type="journal article" date="2022" name="DNA Res.">
        <title>Chromosomal-level genome assembly of the orchid tree Bauhinia variegata (Leguminosae; Cercidoideae) supports the allotetraploid origin hypothesis of Bauhinia.</title>
        <authorList>
            <person name="Zhong Y."/>
            <person name="Chen Y."/>
            <person name="Zheng D."/>
            <person name="Pang J."/>
            <person name="Liu Y."/>
            <person name="Luo S."/>
            <person name="Meng S."/>
            <person name="Qian L."/>
            <person name="Wei D."/>
            <person name="Dai S."/>
            <person name="Zhou R."/>
        </authorList>
    </citation>
    <scope>NUCLEOTIDE SEQUENCE [LARGE SCALE GENOMIC DNA]</scope>
    <source>
        <strain evidence="1">BV-YZ2020</strain>
    </source>
</reference>
<organism evidence="1 2">
    <name type="scientific">Bauhinia variegata</name>
    <name type="common">Purple orchid tree</name>
    <name type="synonym">Phanera variegata</name>
    <dbReference type="NCBI Taxonomy" id="167791"/>
    <lineage>
        <taxon>Eukaryota</taxon>
        <taxon>Viridiplantae</taxon>
        <taxon>Streptophyta</taxon>
        <taxon>Embryophyta</taxon>
        <taxon>Tracheophyta</taxon>
        <taxon>Spermatophyta</taxon>
        <taxon>Magnoliopsida</taxon>
        <taxon>eudicotyledons</taxon>
        <taxon>Gunneridae</taxon>
        <taxon>Pentapetalae</taxon>
        <taxon>rosids</taxon>
        <taxon>fabids</taxon>
        <taxon>Fabales</taxon>
        <taxon>Fabaceae</taxon>
        <taxon>Cercidoideae</taxon>
        <taxon>Cercideae</taxon>
        <taxon>Bauhiniinae</taxon>
        <taxon>Bauhinia</taxon>
    </lineage>
</organism>
<evidence type="ECO:0000313" key="1">
    <source>
        <dbReference type="EMBL" id="KAI4305499.1"/>
    </source>
</evidence>
<sequence length="198" mass="23235">MHFSSIEILNSKLYALVTRSLFGRREERLIRVFDLQNPNITMVQVLRLPAYHEVMFDYLITGNSNYHVSNREVYYLGKDAVSGDLLLIRAIYDFDLDLDLDRVGRRIIDHYLIIQNFINPPFTKYLRLWKYQYSDYQWIELDDLGDCSIFLGSIGFTVISTSNLTHQGLVEKNSIYFAHWKNCSGSRSSLWELEMLVG</sequence>
<dbReference type="Proteomes" id="UP000828941">
    <property type="component" value="Chromosome 12"/>
</dbReference>
<proteinExistence type="predicted"/>
<gene>
    <name evidence="1" type="ORF">L6164_028862</name>
</gene>
<evidence type="ECO:0000313" key="2">
    <source>
        <dbReference type="Proteomes" id="UP000828941"/>
    </source>
</evidence>
<comment type="caution">
    <text evidence="1">The sequence shown here is derived from an EMBL/GenBank/DDBJ whole genome shotgun (WGS) entry which is preliminary data.</text>
</comment>
<accession>A0ACB9L7G4</accession>
<protein>
    <submittedName>
        <fullName evidence="1">Uncharacterized protein</fullName>
    </submittedName>
</protein>
<dbReference type="EMBL" id="CM039437">
    <property type="protein sequence ID" value="KAI4305499.1"/>
    <property type="molecule type" value="Genomic_DNA"/>
</dbReference>
<name>A0ACB9L7G4_BAUVA</name>
<keyword evidence="2" id="KW-1185">Reference proteome</keyword>